<dbReference type="Gene3D" id="3.90.230.10">
    <property type="entry name" value="Creatinase/methionine aminopeptidase superfamily"/>
    <property type="match status" value="1"/>
</dbReference>
<evidence type="ECO:0000256" key="1">
    <source>
        <dbReference type="ARBA" id="ARBA00002521"/>
    </source>
</evidence>
<name>A0A934VBS0_9BACT</name>
<evidence type="ECO:0000313" key="9">
    <source>
        <dbReference type="EMBL" id="MBK1816231.1"/>
    </source>
</evidence>
<dbReference type="Pfam" id="PF00557">
    <property type="entry name" value="Peptidase_M24"/>
    <property type="match status" value="1"/>
</dbReference>
<dbReference type="PRINTS" id="PR00599">
    <property type="entry name" value="MAPEPTIDASE"/>
</dbReference>
<evidence type="ECO:0000256" key="6">
    <source>
        <dbReference type="HAMAP-Rule" id="MF_01974"/>
    </source>
</evidence>
<feature type="binding site" evidence="6">
    <location>
        <position position="82"/>
    </location>
    <ligand>
        <name>a divalent metal cation</name>
        <dbReference type="ChEBI" id="CHEBI:60240"/>
        <label>1</label>
    </ligand>
</feature>
<keyword evidence="3 6" id="KW-0645">Protease</keyword>
<dbReference type="InterPro" id="IPR001714">
    <property type="entry name" value="Pept_M24_MAP"/>
</dbReference>
<comment type="function">
    <text evidence="1 6">Removes the N-terminal methionine from nascent proteins. The N-terminal methionine is often cleaved when the second residue in the primary sequence is small and uncharged (Met-Ala-, Cys, Gly, Pro, Ser, Thr, or Val). Requires deformylation of the N(alpha)-formylated initiator methionine before it can be hydrolyzed.</text>
</comment>
<dbReference type="PROSITE" id="PS00680">
    <property type="entry name" value="MAP_1"/>
    <property type="match status" value="1"/>
</dbReference>
<dbReference type="InterPro" id="IPR000994">
    <property type="entry name" value="Pept_M24"/>
</dbReference>
<dbReference type="GO" id="GO:0070006">
    <property type="term" value="F:metalloaminopeptidase activity"/>
    <property type="evidence" value="ECO:0007669"/>
    <property type="project" value="UniProtKB-UniRule"/>
</dbReference>
<protein>
    <recommendedName>
        <fullName evidence="6 7">Methionine aminopeptidase</fullName>
        <shortName evidence="6">MAP</shortName>
        <shortName evidence="6">MetAP</shortName>
        <ecNumber evidence="6 7">3.4.11.18</ecNumber>
    </recommendedName>
    <alternativeName>
        <fullName evidence="6">Peptidase M</fullName>
    </alternativeName>
</protein>
<dbReference type="HAMAP" id="MF_01974">
    <property type="entry name" value="MetAP_1"/>
    <property type="match status" value="1"/>
</dbReference>
<comment type="catalytic activity">
    <reaction evidence="6 7">
        <text>Release of N-terminal amino acids, preferentially methionine, from peptides and arylamides.</text>
        <dbReference type="EC" id="3.4.11.18"/>
    </reaction>
</comment>
<feature type="binding site" evidence="6">
    <location>
        <position position="220"/>
    </location>
    <ligand>
        <name>a divalent metal cation</name>
        <dbReference type="ChEBI" id="CHEBI:60240"/>
        <label>1</label>
    </ligand>
</feature>
<dbReference type="GO" id="GO:0005829">
    <property type="term" value="C:cytosol"/>
    <property type="evidence" value="ECO:0007669"/>
    <property type="project" value="TreeGrafter"/>
</dbReference>
<comment type="cofactor">
    <cofactor evidence="6">
        <name>Co(2+)</name>
        <dbReference type="ChEBI" id="CHEBI:48828"/>
    </cofactor>
    <cofactor evidence="6">
        <name>Zn(2+)</name>
        <dbReference type="ChEBI" id="CHEBI:29105"/>
    </cofactor>
    <cofactor evidence="6">
        <name>Mn(2+)</name>
        <dbReference type="ChEBI" id="CHEBI:29035"/>
    </cofactor>
    <cofactor evidence="6">
        <name>Fe(2+)</name>
        <dbReference type="ChEBI" id="CHEBI:29033"/>
    </cofactor>
    <text evidence="6">Binds 2 divalent metal cations per subunit. Has a high-affinity and a low affinity metal-binding site. The true nature of the physiological cofactor is under debate. The enzyme is active with cobalt, zinc, manganese or divalent iron ions. Most likely, methionine aminopeptidases function as mononuclear Fe(2+)-metalloproteases under physiological conditions, and the catalytically relevant metal-binding site has been assigned to the histidine-containing high-affinity site.</text>
</comment>
<dbReference type="EC" id="3.4.11.18" evidence="6 7"/>
<feature type="binding site" evidence="6">
    <location>
        <position position="163"/>
    </location>
    <ligand>
        <name>substrate</name>
    </ligand>
</feature>
<dbReference type="PANTHER" id="PTHR43330:SF27">
    <property type="entry name" value="METHIONINE AMINOPEPTIDASE"/>
    <property type="match status" value="1"/>
</dbReference>
<keyword evidence="2 6" id="KW-0031">Aminopeptidase</keyword>
<comment type="similarity">
    <text evidence="6">Belongs to the peptidase M24A family. Methionine aminopeptidase type 1 subfamily.</text>
</comment>
<dbReference type="InterPro" id="IPR036005">
    <property type="entry name" value="Creatinase/aminopeptidase-like"/>
</dbReference>
<dbReference type="PANTHER" id="PTHR43330">
    <property type="entry name" value="METHIONINE AMINOPEPTIDASE"/>
    <property type="match status" value="1"/>
</dbReference>
<gene>
    <name evidence="6 9" type="primary">map</name>
    <name evidence="9" type="ORF">JIN84_11460</name>
</gene>
<feature type="binding site" evidence="6">
    <location>
        <position position="93"/>
    </location>
    <ligand>
        <name>a divalent metal cation</name>
        <dbReference type="ChEBI" id="CHEBI:60240"/>
        <label>2</label>
        <note>catalytic</note>
    </ligand>
</feature>
<feature type="binding site" evidence="6">
    <location>
        <position position="93"/>
    </location>
    <ligand>
        <name>a divalent metal cation</name>
        <dbReference type="ChEBI" id="CHEBI:60240"/>
        <label>1</label>
    </ligand>
</feature>
<evidence type="ECO:0000256" key="2">
    <source>
        <dbReference type="ARBA" id="ARBA00022438"/>
    </source>
</evidence>
<dbReference type="GO" id="GO:0006508">
    <property type="term" value="P:proteolysis"/>
    <property type="evidence" value="ECO:0007669"/>
    <property type="project" value="UniProtKB-KW"/>
</dbReference>
<feature type="domain" description="Peptidase M24" evidence="8">
    <location>
        <begin position="1"/>
        <end position="226"/>
    </location>
</feature>
<dbReference type="EMBL" id="JAENIK010000011">
    <property type="protein sequence ID" value="MBK1816231.1"/>
    <property type="molecule type" value="Genomic_DNA"/>
</dbReference>
<feature type="binding site" evidence="6">
    <location>
        <position position="156"/>
    </location>
    <ligand>
        <name>a divalent metal cation</name>
        <dbReference type="ChEBI" id="CHEBI:60240"/>
        <label>2</label>
        <note>catalytic</note>
    </ligand>
</feature>
<feature type="binding site" evidence="6">
    <location>
        <position position="65"/>
    </location>
    <ligand>
        <name>substrate</name>
    </ligand>
</feature>
<comment type="caution">
    <text evidence="9">The sequence shown here is derived from an EMBL/GenBank/DDBJ whole genome shotgun (WGS) entry which is preliminary data.</text>
</comment>
<feature type="binding site" evidence="6">
    <location>
        <position position="220"/>
    </location>
    <ligand>
        <name>a divalent metal cation</name>
        <dbReference type="ChEBI" id="CHEBI:60240"/>
        <label>2</label>
        <note>catalytic</note>
    </ligand>
</feature>
<comment type="subunit">
    <text evidence="6">Monomer.</text>
</comment>
<accession>A0A934VBS0</accession>
<organism evidence="9 10">
    <name type="scientific">Luteolibacter yonseiensis</name>
    <dbReference type="NCBI Taxonomy" id="1144680"/>
    <lineage>
        <taxon>Bacteria</taxon>
        <taxon>Pseudomonadati</taxon>
        <taxon>Verrucomicrobiota</taxon>
        <taxon>Verrucomicrobiia</taxon>
        <taxon>Verrucomicrobiales</taxon>
        <taxon>Verrucomicrobiaceae</taxon>
        <taxon>Luteolibacter</taxon>
    </lineage>
</organism>
<keyword evidence="4 6" id="KW-0479">Metal-binding</keyword>
<reference evidence="9" key="1">
    <citation type="submission" date="2021-01" db="EMBL/GenBank/DDBJ databases">
        <title>Modified the classification status of verrucomicrobia.</title>
        <authorList>
            <person name="Feng X."/>
        </authorList>
    </citation>
    <scope>NUCLEOTIDE SEQUENCE</scope>
    <source>
        <strain evidence="9">JCM 18052</strain>
    </source>
</reference>
<keyword evidence="10" id="KW-1185">Reference proteome</keyword>
<evidence type="ECO:0000256" key="3">
    <source>
        <dbReference type="ARBA" id="ARBA00022670"/>
    </source>
</evidence>
<evidence type="ECO:0000313" key="10">
    <source>
        <dbReference type="Proteomes" id="UP000600139"/>
    </source>
</evidence>
<keyword evidence="5 6" id="KW-0378">Hydrolase</keyword>
<proteinExistence type="inferred from homology"/>
<sequence length="250" mass="27048">MRKAGSIASTILQALAKEVAPGRTTGEIDQLAAELMREHDCKSAFLGYRGFPGYTCISVNEEVVHGIGGPRKIMPGDIVKIDVGITKSGFIGDNATTVAAGDIPLETKRLLAVTEQSLYEAIKHARAGRKLADLCGSVEAFTKPHGFTIVREFVGHGVGRRLHEEPQVPNYRPPGKSPTLEAGMTLAIEPMVNAGVPSVRILDDGWTVITEDRKPSAHFEHTVLVTSGDPEILTWRPREALPEMLGLPPW</sequence>
<dbReference type="Proteomes" id="UP000600139">
    <property type="component" value="Unassembled WGS sequence"/>
</dbReference>
<dbReference type="GO" id="GO:0004239">
    <property type="term" value="F:initiator methionyl aminopeptidase activity"/>
    <property type="evidence" value="ECO:0007669"/>
    <property type="project" value="UniProtKB-UniRule"/>
</dbReference>
<dbReference type="InterPro" id="IPR002467">
    <property type="entry name" value="Pept_M24A_MAP1"/>
</dbReference>
<dbReference type="NCBIfam" id="TIGR00500">
    <property type="entry name" value="met_pdase_I"/>
    <property type="match status" value="1"/>
</dbReference>
<evidence type="ECO:0000256" key="4">
    <source>
        <dbReference type="ARBA" id="ARBA00022723"/>
    </source>
</evidence>
<dbReference type="GO" id="GO:0046872">
    <property type="term" value="F:metal ion binding"/>
    <property type="evidence" value="ECO:0007669"/>
    <property type="project" value="UniProtKB-UniRule"/>
</dbReference>
<dbReference type="AlphaFoldDB" id="A0A934VBS0"/>
<dbReference type="CDD" id="cd01086">
    <property type="entry name" value="MetAP1"/>
    <property type="match status" value="1"/>
</dbReference>
<evidence type="ECO:0000256" key="5">
    <source>
        <dbReference type="ARBA" id="ARBA00022801"/>
    </source>
</evidence>
<dbReference type="SUPFAM" id="SSF55920">
    <property type="entry name" value="Creatinase/aminopeptidase"/>
    <property type="match status" value="1"/>
</dbReference>
<evidence type="ECO:0000259" key="8">
    <source>
        <dbReference type="Pfam" id="PF00557"/>
    </source>
</evidence>
<feature type="binding site" evidence="6">
    <location>
        <position position="189"/>
    </location>
    <ligand>
        <name>a divalent metal cation</name>
        <dbReference type="ChEBI" id="CHEBI:60240"/>
        <label>2</label>
        <note>catalytic</note>
    </ligand>
</feature>
<evidence type="ECO:0000256" key="7">
    <source>
        <dbReference type="RuleBase" id="RU003653"/>
    </source>
</evidence>